<sequence length="129" mass="13156">MDTALRLMMVALGGAIGATLRYTIGMACERSWGAGFGYGTLLVNVLGCFLLGALMHPSWIADVRFGPHGHAALTAGLLGGLTTFSTFGYQTLRHVELGQPGLALANVGLNVVLGLAAAAAGLAVAKGWS</sequence>
<comment type="caution">
    <text evidence="12">The sequence shown here is derived from an EMBL/GenBank/DDBJ whole genome shotgun (WGS) entry which is preliminary data.</text>
</comment>
<evidence type="ECO:0000313" key="12">
    <source>
        <dbReference type="EMBL" id="TWT42720.1"/>
    </source>
</evidence>
<feature type="binding site" evidence="11">
    <location>
        <position position="82"/>
    </location>
    <ligand>
        <name>Na(+)</name>
        <dbReference type="ChEBI" id="CHEBI:29101"/>
        <note>structural</note>
    </ligand>
</feature>
<evidence type="ECO:0000256" key="11">
    <source>
        <dbReference type="HAMAP-Rule" id="MF_00454"/>
    </source>
</evidence>
<dbReference type="GO" id="GO:0062054">
    <property type="term" value="F:fluoride channel activity"/>
    <property type="evidence" value="ECO:0007669"/>
    <property type="project" value="UniProtKB-UniRule"/>
</dbReference>
<accession>A0A5C5VWG5</accession>
<comment type="catalytic activity">
    <reaction evidence="10">
        <text>fluoride(in) = fluoride(out)</text>
        <dbReference type="Rhea" id="RHEA:76159"/>
        <dbReference type="ChEBI" id="CHEBI:17051"/>
    </reaction>
    <physiologicalReaction direction="left-to-right" evidence="10">
        <dbReference type="Rhea" id="RHEA:76160"/>
    </physiologicalReaction>
</comment>
<dbReference type="Proteomes" id="UP000318995">
    <property type="component" value="Unassembled WGS sequence"/>
</dbReference>
<name>A0A5C5VWG5_9BACT</name>
<keyword evidence="11" id="KW-0813">Transport</keyword>
<evidence type="ECO:0000256" key="5">
    <source>
        <dbReference type="ARBA" id="ARBA00022989"/>
    </source>
</evidence>
<dbReference type="InterPro" id="IPR003691">
    <property type="entry name" value="FluC"/>
</dbReference>
<keyword evidence="11" id="KW-0915">Sodium</keyword>
<keyword evidence="3" id="KW-0997">Cell inner membrane</keyword>
<evidence type="ECO:0000256" key="7">
    <source>
        <dbReference type="ARBA" id="ARBA00023136"/>
    </source>
</evidence>
<comment type="similarity">
    <text evidence="9 11">Belongs to the fluoride channel Fluc/FEX (TC 1.A.43) family.</text>
</comment>
<feature type="transmembrane region" description="Helical" evidence="11">
    <location>
        <begin position="71"/>
        <end position="89"/>
    </location>
</feature>
<gene>
    <name evidence="11 12" type="primary">crcB</name>
    <name evidence="11" type="synonym">fluC</name>
    <name evidence="12" type="ORF">Pla111_26930</name>
</gene>
<dbReference type="PANTHER" id="PTHR28259:SF1">
    <property type="entry name" value="FLUORIDE EXPORT PROTEIN 1-RELATED"/>
    <property type="match status" value="1"/>
</dbReference>
<comment type="function">
    <text evidence="11">Fluoride-specific ion channel. Important for reducing fluoride concentration in the cell, thus reducing its toxicity.</text>
</comment>
<protein>
    <recommendedName>
        <fullName evidence="11">Fluoride-specific ion channel FluC</fullName>
    </recommendedName>
</protein>
<keyword evidence="2 11" id="KW-1003">Cell membrane</keyword>
<dbReference type="EMBL" id="SJPH01000006">
    <property type="protein sequence ID" value="TWT42720.1"/>
    <property type="molecule type" value="Genomic_DNA"/>
</dbReference>
<dbReference type="AlphaFoldDB" id="A0A5C5VWG5"/>
<reference evidence="12 13" key="1">
    <citation type="submission" date="2019-02" db="EMBL/GenBank/DDBJ databases">
        <title>Deep-cultivation of Planctomycetes and their phenomic and genomic characterization uncovers novel biology.</title>
        <authorList>
            <person name="Wiegand S."/>
            <person name="Jogler M."/>
            <person name="Boedeker C."/>
            <person name="Pinto D."/>
            <person name="Vollmers J."/>
            <person name="Rivas-Marin E."/>
            <person name="Kohn T."/>
            <person name="Peeters S.H."/>
            <person name="Heuer A."/>
            <person name="Rast P."/>
            <person name="Oberbeckmann S."/>
            <person name="Bunk B."/>
            <person name="Jeske O."/>
            <person name="Meyerdierks A."/>
            <person name="Storesund J.E."/>
            <person name="Kallscheuer N."/>
            <person name="Luecker S."/>
            <person name="Lage O.M."/>
            <person name="Pohl T."/>
            <person name="Merkel B.J."/>
            <person name="Hornburger P."/>
            <person name="Mueller R.-W."/>
            <person name="Bruemmer F."/>
            <person name="Labrenz M."/>
            <person name="Spormann A.M."/>
            <person name="Op Den Camp H."/>
            <person name="Overmann J."/>
            <person name="Amann R."/>
            <person name="Jetten M.S.M."/>
            <person name="Mascher T."/>
            <person name="Medema M.H."/>
            <person name="Devos D.P."/>
            <person name="Kaster A.-K."/>
            <person name="Ovreas L."/>
            <person name="Rohde M."/>
            <person name="Galperin M.Y."/>
            <person name="Jogler C."/>
        </authorList>
    </citation>
    <scope>NUCLEOTIDE SEQUENCE [LARGE SCALE GENOMIC DNA]</scope>
    <source>
        <strain evidence="12 13">Pla111</strain>
    </source>
</reference>
<keyword evidence="8 11" id="KW-0407">Ion channel</keyword>
<evidence type="ECO:0000256" key="8">
    <source>
        <dbReference type="ARBA" id="ARBA00023303"/>
    </source>
</evidence>
<evidence type="ECO:0000256" key="3">
    <source>
        <dbReference type="ARBA" id="ARBA00022519"/>
    </source>
</evidence>
<keyword evidence="4 11" id="KW-0812">Transmembrane</keyword>
<keyword evidence="13" id="KW-1185">Reference proteome</keyword>
<feature type="transmembrane region" description="Helical" evidence="11">
    <location>
        <begin position="36"/>
        <end position="59"/>
    </location>
</feature>
<dbReference type="PANTHER" id="PTHR28259">
    <property type="entry name" value="FLUORIDE EXPORT PROTEIN 1-RELATED"/>
    <property type="match status" value="1"/>
</dbReference>
<keyword evidence="11" id="KW-0479">Metal-binding</keyword>
<evidence type="ECO:0000256" key="6">
    <source>
        <dbReference type="ARBA" id="ARBA00023065"/>
    </source>
</evidence>
<evidence type="ECO:0000256" key="1">
    <source>
        <dbReference type="ARBA" id="ARBA00004651"/>
    </source>
</evidence>
<comment type="subcellular location">
    <subcellularLocation>
        <location evidence="1 11">Cell membrane</location>
        <topology evidence="1 11">Multi-pass membrane protein</topology>
    </subcellularLocation>
</comment>
<keyword evidence="7 11" id="KW-0472">Membrane</keyword>
<dbReference type="GO" id="GO:0046872">
    <property type="term" value="F:metal ion binding"/>
    <property type="evidence" value="ECO:0007669"/>
    <property type="project" value="UniProtKB-KW"/>
</dbReference>
<feature type="transmembrane region" description="Helical" evidence="11">
    <location>
        <begin position="101"/>
        <end position="125"/>
    </location>
</feature>
<dbReference type="RefSeq" id="WP_146574917.1">
    <property type="nucleotide sequence ID" value="NZ_SJPH01000006.1"/>
</dbReference>
<feature type="binding site" evidence="11">
    <location>
        <position position="79"/>
    </location>
    <ligand>
        <name>Na(+)</name>
        <dbReference type="ChEBI" id="CHEBI:29101"/>
        <note>structural</note>
    </ligand>
</feature>
<dbReference type="Pfam" id="PF02537">
    <property type="entry name" value="CRCB"/>
    <property type="match status" value="1"/>
</dbReference>
<keyword evidence="5 11" id="KW-1133">Transmembrane helix</keyword>
<comment type="activity regulation">
    <text evidence="11">Na(+) is not transported, but it plays an essential structural role and its presence is essential for fluoride channel function.</text>
</comment>
<dbReference type="GO" id="GO:0005886">
    <property type="term" value="C:plasma membrane"/>
    <property type="evidence" value="ECO:0007669"/>
    <property type="project" value="UniProtKB-SubCell"/>
</dbReference>
<evidence type="ECO:0000256" key="2">
    <source>
        <dbReference type="ARBA" id="ARBA00022475"/>
    </source>
</evidence>
<keyword evidence="6 11" id="KW-0406">Ion transport</keyword>
<organism evidence="12 13">
    <name type="scientific">Botrimarina hoheduenensis</name>
    <dbReference type="NCBI Taxonomy" id="2528000"/>
    <lineage>
        <taxon>Bacteria</taxon>
        <taxon>Pseudomonadati</taxon>
        <taxon>Planctomycetota</taxon>
        <taxon>Planctomycetia</taxon>
        <taxon>Pirellulales</taxon>
        <taxon>Lacipirellulaceae</taxon>
        <taxon>Botrimarina</taxon>
    </lineage>
</organism>
<feature type="transmembrane region" description="Helical" evidence="11">
    <location>
        <begin position="6"/>
        <end position="24"/>
    </location>
</feature>
<dbReference type="OrthoDB" id="9815830at2"/>
<evidence type="ECO:0000256" key="9">
    <source>
        <dbReference type="ARBA" id="ARBA00035120"/>
    </source>
</evidence>
<evidence type="ECO:0000313" key="13">
    <source>
        <dbReference type="Proteomes" id="UP000318995"/>
    </source>
</evidence>
<evidence type="ECO:0000256" key="10">
    <source>
        <dbReference type="ARBA" id="ARBA00035585"/>
    </source>
</evidence>
<proteinExistence type="inferred from homology"/>
<dbReference type="HAMAP" id="MF_00454">
    <property type="entry name" value="FluC"/>
    <property type="match status" value="1"/>
</dbReference>
<evidence type="ECO:0000256" key="4">
    <source>
        <dbReference type="ARBA" id="ARBA00022692"/>
    </source>
</evidence>
<dbReference type="GO" id="GO:0140114">
    <property type="term" value="P:cellular detoxification of fluoride"/>
    <property type="evidence" value="ECO:0007669"/>
    <property type="project" value="UniProtKB-UniRule"/>
</dbReference>